<feature type="non-terminal residue" evidence="1">
    <location>
        <position position="1"/>
    </location>
</feature>
<evidence type="ECO:0000313" key="2">
    <source>
        <dbReference type="Proteomes" id="UP000789920"/>
    </source>
</evidence>
<comment type="caution">
    <text evidence="1">The sequence shown here is derived from an EMBL/GenBank/DDBJ whole genome shotgun (WGS) entry which is preliminary data.</text>
</comment>
<accession>A0ACA9RCP2</accession>
<organism evidence="1 2">
    <name type="scientific">Racocetra persica</name>
    <dbReference type="NCBI Taxonomy" id="160502"/>
    <lineage>
        <taxon>Eukaryota</taxon>
        <taxon>Fungi</taxon>
        <taxon>Fungi incertae sedis</taxon>
        <taxon>Mucoromycota</taxon>
        <taxon>Glomeromycotina</taxon>
        <taxon>Glomeromycetes</taxon>
        <taxon>Diversisporales</taxon>
        <taxon>Gigasporaceae</taxon>
        <taxon>Racocetra</taxon>
    </lineage>
</organism>
<keyword evidence="2" id="KW-1185">Reference proteome</keyword>
<sequence>KIDKLQDKIDELQDKNNVLEKNKKESKQENKKLSQENSKLHDLLSVKNQEVINLKKKIMNIVEEYYQKYDQDSNTVEARPSKIAEIIERKK</sequence>
<protein>
    <submittedName>
        <fullName evidence="1">4356_t:CDS:1</fullName>
    </submittedName>
</protein>
<proteinExistence type="predicted"/>
<dbReference type="Proteomes" id="UP000789920">
    <property type="component" value="Unassembled WGS sequence"/>
</dbReference>
<name>A0ACA9RCP2_9GLOM</name>
<reference evidence="1" key="1">
    <citation type="submission" date="2021-06" db="EMBL/GenBank/DDBJ databases">
        <authorList>
            <person name="Kallberg Y."/>
            <person name="Tangrot J."/>
            <person name="Rosling A."/>
        </authorList>
    </citation>
    <scope>NUCLEOTIDE SEQUENCE</scope>
    <source>
        <strain evidence="1">MA461A</strain>
    </source>
</reference>
<gene>
    <name evidence="1" type="ORF">RPERSI_LOCUS18445</name>
</gene>
<evidence type="ECO:0000313" key="1">
    <source>
        <dbReference type="EMBL" id="CAG8786804.1"/>
    </source>
</evidence>
<dbReference type="EMBL" id="CAJVQC010048845">
    <property type="protein sequence ID" value="CAG8786804.1"/>
    <property type="molecule type" value="Genomic_DNA"/>
</dbReference>